<dbReference type="Proteomes" id="UP000050360">
    <property type="component" value="Unassembled WGS sequence"/>
</dbReference>
<gene>
    <name evidence="9" type="ORF">MPEBLZ_03485</name>
</gene>
<dbReference type="SMART" id="SM00729">
    <property type="entry name" value="Elp3"/>
    <property type="match status" value="1"/>
</dbReference>
<dbReference type="SUPFAM" id="SSF52242">
    <property type="entry name" value="Cobalamin (vitamin B12)-binding domain"/>
    <property type="match status" value="1"/>
</dbReference>
<dbReference type="PROSITE" id="PS51332">
    <property type="entry name" value="B12_BINDING"/>
    <property type="match status" value="1"/>
</dbReference>
<dbReference type="Gene3D" id="3.40.50.280">
    <property type="entry name" value="Cobalamin-binding domain"/>
    <property type="match status" value="1"/>
</dbReference>
<sequence length="556" mass="64317">MNFLFVAPKYVNRGQKYEFYFGLAYVSSYMKHKGYNVFCLNPNHYDIPLEQQLSEYINKNQIDVICTGGMSIHFNQINKVLDAAKKIKPEIITVAGGAIITSDPGLALENMQIDFGIIGEGEETMADLADALCNGRDVNNVRGITYFDSKNDLILTEKRDPISDLDKLPILDYEGFEYDYFVSLFSPADLYHFTILDEVRPAYLSTSRSCPFSCTFCYHPLGNKYRQRTLDNVFKEIDYLVEMYNVNLLIILDDLFSVDKIRMYEFAERIKKYNINWSPQLRVADVDDKVLKTLKDSGVFAISYGIESVSDKILKSMRKRTTKVQIENALKLTRDAKIAIIGNIIIGDPEETEETAKESIDWWKSHPEYGINLSMIYTIPDSPIYRYAIANGLIADKLEHMRNNFPIVNLTKISNKKFEEIQGFVYTGQREDKYLTVGKVTNSKIESKNPDKGNVFKIEIKCPICHNISEYKNMHQTSFNIYFLVICRNCFTRLRVNTRECYPENYTLYNKIMVGTIKMGYNCVRKYTVIRYIYNLVSPLLRSQKKLYEFIASAMD</sequence>
<dbReference type="AlphaFoldDB" id="A0A0P7ZBL1"/>
<evidence type="ECO:0000259" key="8">
    <source>
        <dbReference type="PROSITE" id="PS51918"/>
    </source>
</evidence>
<dbReference type="Gene3D" id="3.80.30.20">
    <property type="entry name" value="tm_1862 like domain"/>
    <property type="match status" value="1"/>
</dbReference>
<dbReference type="InterPro" id="IPR034466">
    <property type="entry name" value="Methyltransferase_Class_B"/>
</dbReference>
<dbReference type="GO" id="GO:0031419">
    <property type="term" value="F:cobalamin binding"/>
    <property type="evidence" value="ECO:0007669"/>
    <property type="project" value="InterPro"/>
</dbReference>
<keyword evidence="3" id="KW-0949">S-adenosyl-L-methionine</keyword>
<feature type="domain" description="Radical SAM core" evidence="8">
    <location>
        <begin position="196"/>
        <end position="417"/>
    </location>
</feature>
<proteinExistence type="inferred from homology"/>
<comment type="similarity">
    <text evidence="2">Belongs to the methylamine corrinoid protein family.</text>
</comment>
<protein>
    <submittedName>
        <fullName evidence="9">Fe-S oxidoreductase</fullName>
    </submittedName>
</protein>
<dbReference type="InterPro" id="IPR023404">
    <property type="entry name" value="rSAM_horseshoe"/>
</dbReference>
<keyword evidence="6" id="KW-0411">Iron-sulfur</keyword>
<feature type="domain" description="B12-binding" evidence="7">
    <location>
        <begin position="2"/>
        <end position="139"/>
    </location>
</feature>
<dbReference type="Pfam" id="PF02310">
    <property type="entry name" value="B12-binding"/>
    <property type="match status" value="1"/>
</dbReference>
<dbReference type="GO" id="GO:0051539">
    <property type="term" value="F:4 iron, 4 sulfur cluster binding"/>
    <property type="evidence" value="ECO:0007669"/>
    <property type="project" value="UniProtKB-KW"/>
</dbReference>
<dbReference type="PANTHER" id="PTHR43409">
    <property type="entry name" value="ANAEROBIC MAGNESIUM-PROTOPORPHYRIN IX MONOMETHYL ESTER CYCLASE-RELATED"/>
    <property type="match status" value="1"/>
</dbReference>
<evidence type="ECO:0000259" key="7">
    <source>
        <dbReference type="PROSITE" id="PS51332"/>
    </source>
</evidence>
<dbReference type="EMBL" id="LKCM01000281">
    <property type="protein sequence ID" value="KPQ41959.1"/>
    <property type="molecule type" value="Genomic_DNA"/>
</dbReference>
<evidence type="ECO:0000313" key="9">
    <source>
        <dbReference type="EMBL" id="KPQ41959.1"/>
    </source>
</evidence>
<dbReference type="Pfam" id="PF04055">
    <property type="entry name" value="Radical_SAM"/>
    <property type="match status" value="1"/>
</dbReference>
<evidence type="ECO:0000256" key="1">
    <source>
        <dbReference type="ARBA" id="ARBA00001966"/>
    </source>
</evidence>
<dbReference type="SFLD" id="SFLDG01123">
    <property type="entry name" value="methyltransferase_(Class_B)"/>
    <property type="match status" value="1"/>
</dbReference>
<keyword evidence="5" id="KW-0408">Iron</keyword>
<dbReference type="InterPro" id="IPR006158">
    <property type="entry name" value="Cobalamin-bd"/>
</dbReference>
<dbReference type="SFLD" id="SFLDG01082">
    <property type="entry name" value="B12-binding_domain_containing"/>
    <property type="match status" value="1"/>
</dbReference>
<comment type="cofactor">
    <cofactor evidence="1">
        <name>[4Fe-4S] cluster</name>
        <dbReference type="ChEBI" id="CHEBI:49883"/>
    </cofactor>
</comment>
<dbReference type="SFLD" id="SFLDS00029">
    <property type="entry name" value="Radical_SAM"/>
    <property type="match status" value="1"/>
</dbReference>
<dbReference type="PROSITE" id="PS51918">
    <property type="entry name" value="RADICAL_SAM"/>
    <property type="match status" value="1"/>
</dbReference>
<dbReference type="InterPro" id="IPR007197">
    <property type="entry name" value="rSAM"/>
</dbReference>
<reference evidence="9 10" key="1">
    <citation type="submission" date="2015-09" db="EMBL/GenBank/DDBJ databases">
        <title>A metagenomics-based metabolic model of nitrate-dependent anaerobic oxidation of methane by Methanoperedens-like archaea.</title>
        <authorList>
            <person name="Arshad A."/>
            <person name="Speth D.R."/>
            <person name="De Graaf R.M."/>
            <person name="Op Den Camp H.J."/>
            <person name="Jetten M.S."/>
            <person name="Welte C.U."/>
        </authorList>
    </citation>
    <scope>NUCLEOTIDE SEQUENCE [LARGE SCALE GENOMIC DNA]</scope>
</reference>
<dbReference type="InterPro" id="IPR058240">
    <property type="entry name" value="rSAM_sf"/>
</dbReference>
<evidence type="ECO:0000313" key="10">
    <source>
        <dbReference type="Proteomes" id="UP000050360"/>
    </source>
</evidence>
<dbReference type="InterPro" id="IPR006638">
    <property type="entry name" value="Elp3/MiaA/NifB-like_rSAM"/>
</dbReference>
<comment type="caution">
    <text evidence="9">The sequence shown here is derived from an EMBL/GenBank/DDBJ whole genome shotgun (WGS) entry which is preliminary data.</text>
</comment>
<dbReference type="GO" id="GO:0046872">
    <property type="term" value="F:metal ion binding"/>
    <property type="evidence" value="ECO:0007669"/>
    <property type="project" value="UniProtKB-KW"/>
</dbReference>
<keyword evidence="4" id="KW-0479">Metal-binding</keyword>
<evidence type="ECO:0000256" key="4">
    <source>
        <dbReference type="ARBA" id="ARBA00022723"/>
    </source>
</evidence>
<dbReference type="CDD" id="cd02068">
    <property type="entry name" value="radical_SAM_B12_BD"/>
    <property type="match status" value="1"/>
</dbReference>
<organism evidence="9 10">
    <name type="scientific">Candidatus Methanoperedens nitratireducens</name>
    <dbReference type="NCBI Taxonomy" id="1392998"/>
    <lineage>
        <taxon>Archaea</taxon>
        <taxon>Methanobacteriati</taxon>
        <taxon>Methanobacteriota</taxon>
        <taxon>Stenosarchaea group</taxon>
        <taxon>Methanomicrobia</taxon>
        <taxon>Methanosarcinales</taxon>
        <taxon>ANME-2 cluster</taxon>
        <taxon>Candidatus Methanoperedentaceae</taxon>
        <taxon>Candidatus Methanoperedens</taxon>
    </lineage>
</organism>
<dbReference type="CDD" id="cd01335">
    <property type="entry name" value="Radical_SAM"/>
    <property type="match status" value="1"/>
</dbReference>
<dbReference type="InterPro" id="IPR036724">
    <property type="entry name" value="Cobalamin-bd_sf"/>
</dbReference>
<evidence type="ECO:0000256" key="5">
    <source>
        <dbReference type="ARBA" id="ARBA00023004"/>
    </source>
</evidence>
<dbReference type="InterPro" id="IPR051198">
    <property type="entry name" value="BchE-like"/>
</dbReference>
<evidence type="ECO:0000256" key="6">
    <source>
        <dbReference type="ARBA" id="ARBA00023014"/>
    </source>
</evidence>
<evidence type="ECO:0000256" key="3">
    <source>
        <dbReference type="ARBA" id="ARBA00022691"/>
    </source>
</evidence>
<dbReference type="SUPFAM" id="SSF102114">
    <property type="entry name" value="Radical SAM enzymes"/>
    <property type="match status" value="1"/>
</dbReference>
<evidence type="ECO:0000256" key="2">
    <source>
        <dbReference type="ARBA" id="ARBA00010854"/>
    </source>
</evidence>
<dbReference type="GO" id="GO:0003824">
    <property type="term" value="F:catalytic activity"/>
    <property type="evidence" value="ECO:0007669"/>
    <property type="project" value="InterPro"/>
</dbReference>
<name>A0A0P7ZBL1_9EURY</name>
<accession>A0A0P7ZBL1</accession>